<feature type="compositionally biased region" description="Low complexity" evidence="1">
    <location>
        <begin position="1"/>
        <end position="20"/>
    </location>
</feature>
<feature type="compositionally biased region" description="Basic and acidic residues" evidence="1">
    <location>
        <begin position="145"/>
        <end position="155"/>
    </location>
</feature>
<feature type="compositionally biased region" description="Polar residues" evidence="1">
    <location>
        <begin position="158"/>
        <end position="169"/>
    </location>
</feature>
<organism evidence="2 3">
    <name type="scientific">Lineolata rhizophorae</name>
    <dbReference type="NCBI Taxonomy" id="578093"/>
    <lineage>
        <taxon>Eukaryota</taxon>
        <taxon>Fungi</taxon>
        <taxon>Dikarya</taxon>
        <taxon>Ascomycota</taxon>
        <taxon>Pezizomycotina</taxon>
        <taxon>Dothideomycetes</taxon>
        <taxon>Dothideomycetes incertae sedis</taxon>
        <taxon>Lineolatales</taxon>
        <taxon>Lineolataceae</taxon>
        <taxon>Lineolata</taxon>
    </lineage>
</organism>
<protein>
    <submittedName>
        <fullName evidence="2">Uncharacterized protein</fullName>
    </submittedName>
</protein>
<feature type="compositionally biased region" description="Basic residues" evidence="1">
    <location>
        <begin position="176"/>
        <end position="185"/>
    </location>
</feature>
<feature type="compositionally biased region" description="Gly residues" evidence="1">
    <location>
        <begin position="76"/>
        <end position="108"/>
    </location>
</feature>
<feature type="compositionally biased region" description="Low complexity" evidence="1">
    <location>
        <begin position="32"/>
        <end position="55"/>
    </location>
</feature>
<sequence>MSSPPSTPTLAPTRSTTTSPRHARHPSSLDLGRSLSGAAGPPSPSSRRSSAAYSPVTPRSAHFRSGSIGELAEVGSNGGSAGRGARGGAGGGSGSGGGGGGGGDGGLGSLADELADAWEGDEEEGEEEYDEEGADGSDADDDDGRDGRGAQDRRGTTPPEQSTPINNGFLSPVAHRNGKHHRRKRSIYDGSDYGEDSDLEASEGISAGLEARMAAVESLARRGLDESGTPADGVVGRVTDMLRELGSQAGVEGGATRLTTAHTALATHLSHQTRLLTSLTSTLLLPAWTGGSNAPSPPGTTPAALTPADADALLPLLSDALAALPQPPTAPLFALHALSTSTADLAAALSALSDSLHMSRQATAAAGRRLRTVTDALREWRRERDRRDEGVRWIERGGWDGRIAGRWAGAVCGEVVGGFEEVCEGWRERILAGAGGGTAAAAAAGKA</sequence>
<dbReference type="OrthoDB" id="5427526at2759"/>
<feature type="compositionally biased region" description="Acidic residues" evidence="1">
    <location>
        <begin position="113"/>
        <end position="144"/>
    </location>
</feature>
<dbReference type="EMBL" id="MU001671">
    <property type="protein sequence ID" value="KAF2461392.1"/>
    <property type="molecule type" value="Genomic_DNA"/>
</dbReference>
<evidence type="ECO:0000313" key="2">
    <source>
        <dbReference type="EMBL" id="KAF2461392.1"/>
    </source>
</evidence>
<accession>A0A6A6PC68</accession>
<evidence type="ECO:0000313" key="3">
    <source>
        <dbReference type="Proteomes" id="UP000799766"/>
    </source>
</evidence>
<keyword evidence="3" id="KW-1185">Reference proteome</keyword>
<evidence type="ECO:0000256" key="1">
    <source>
        <dbReference type="SAM" id="MobiDB-lite"/>
    </source>
</evidence>
<name>A0A6A6PC68_9PEZI</name>
<dbReference type="Proteomes" id="UP000799766">
    <property type="component" value="Unassembled WGS sequence"/>
</dbReference>
<feature type="region of interest" description="Disordered" evidence="1">
    <location>
        <begin position="1"/>
        <end position="199"/>
    </location>
</feature>
<proteinExistence type="predicted"/>
<reference evidence="2" key="1">
    <citation type="journal article" date="2020" name="Stud. Mycol.">
        <title>101 Dothideomycetes genomes: a test case for predicting lifestyles and emergence of pathogens.</title>
        <authorList>
            <person name="Haridas S."/>
            <person name="Albert R."/>
            <person name="Binder M."/>
            <person name="Bloem J."/>
            <person name="Labutti K."/>
            <person name="Salamov A."/>
            <person name="Andreopoulos B."/>
            <person name="Baker S."/>
            <person name="Barry K."/>
            <person name="Bills G."/>
            <person name="Bluhm B."/>
            <person name="Cannon C."/>
            <person name="Castanera R."/>
            <person name="Culley D."/>
            <person name="Daum C."/>
            <person name="Ezra D."/>
            <person name="Gonzalez J."/>
            <person name="Henrissat B."/>
            <person name="Kuo A."/>
            <person name="Liang C."/>
            <person name="Lipzen A."/>
            <person name="Lutzoni F."/>
            <person name="Magnuson J."/>
            <person name="Mondo S."/>
            <person name="Nolan M."/>
            <person name="Ohm R."/>
            <person name="Pangilinan J."/>
            <person name="Park H.-J."/>
            <person name="Ramirez L."/>
            <person name="Alfaro M."/>
            <person name="Sun H."/>
            <person name="Tritt A."/>
            <person name="Yoshinaga Y."/>
            <person name="Zwiers L.-H."/>
            <person name="Turgeon B."/>
            <person name="Goodwin S."/>
            <person name="Spatafora J."/>
            <person name="Crous P."/>
            <person name="Grigoriev I."/>
        </authorList>
    </citation>
    <scope>NUCLEOTIDE SEQUENCE</scope>
    <source>
        <strain evidence="2">ATCC 16933</strain>
    </source>
</reference>
<dbReference type="AlphaFoldDB" id="A0A6A6PC68"/>
<gene>
    <name evidence="2" type="ORF">BDY21DRAFT_397727</name>
</gene>